<dbReference type="EMBL" id="JACCFO010000001">
    <property type="protein sequence ID" value="NYI98260.1"/>
    <property type="molecule type" value="Genomic_DNA"/>
</dbReference>
<reference evidence="1 2" key="1">
    <citation type="submission" date="2020-07" db="EMBL/GenBank/DDBJ databases">
        <title>Sequencing the genomes of 1000 actinobacteria strains.</title>
        <authorList>
            <person name="Klenk H.-P."/>
        </authorList>
    </citation>
    <scope>NUCLEOTIDE SEQUENCE [LARGE SCALE GENOMIC DNA]</scope>
    <source>
        <strain evidence="1 2">DSM 45927</strain>
    </source>
</reference>
<dbReference type="AlphaFoldDB" id="A0A853BTE6"/>
<proteinExistence type="predicted"/>
<accession>A0A853BTE6</accession>
<dbReference type="Proteomes" id="UP000575985">
    <property type="component" value="Unassembled WGS sequence"/>
</dbReference>
<organism evidence="1 2">
    <name type="scientific">Streptomonospora nanhaiensis</name>
    <dbReference type="NCBI Taxonomy" id="1323731"/>
    <lineage>
        <taxon>Bacteria</taxon>
        <taxon>Bacillati</taxon>
        <taxon>Actinomycetota</taxon>
        <taxon>Actinomycetes</taxon>
        <taxon>Streptosporangiales</taxon>
        <taxon>Nocardiopsidaceae</taxon>
        <taxon>Streptomonospora</taxon>
    </lineage>
</organism>
<comment type="caution">
    <text evidence="1">The sequence shown here is derived from an EMBL/GenBank/DDBJ whole genome shotgun (WGS) entry which is preliminary data.</text>
</comment>
<keyword evidence="2" id="KW-1185">Reference proteome</keyword>
<evidence type="ECO:0000313" key="1">
    <source>
        <dbReference type="EMBL" id="NYI98260.1"/>
    </source>
</evidence>
<gene>
    <name evidence="1" type="ORF">HNR12_004537</name>
</gene>
<evidence type="ECO:0000313" key="2">
    <source>
        <dbReference type="Proteomes" id="UP000575985"/>
    </source>
</evidence>
<name>A0A853BTE6_9ACTN</name>
<sequence length="42" mass="4753">MDLHSFVVYITALLPLYLVTSDTTRRSPVPWTSSPLRRGTCT</sequence>
<protein>
    <submittedName>
        <fullName evidence="1">Uncharacterized protein</fullName>
    </submittedName>
</protein>